<name>A0A819MKR5_9BILA</name>
<dbReference type="Gene3D" id="2.160.20.80">
    <property type="entry name" value="E3 ubiquitin-protein ligase SopA"/>
    <property type="match status" value="2"/>
</dbReference>
<accession>A0A819MKR5</accession>
<keyword evidence="2" id="KW-1133">Transmembrane helix</keyword>
<dbReference type="Pfam" id="PF00805">
    <property type="entry name" value="Pentapeptide"/>
    <property type="match status" value="2"/>
</dbReference>
<evidence type="ECO:0000313" key="3">
    <source>
        <dbReference type="EMBL" id="CAF0928362.1"/>
    </source>
</evidence>
<dbReference type="InterPro" id="IPR051082">
    <property type="entry name" value="Pentapeptide-BTB/POZ_domain"/>
</dbReference>
<proteinExistence type="predicted"/>
<dbReference type="Proteomes" id="UP000663844">
    <property type="component" value="Unassembled WGS sequence"/>
</dbReference>
<keyword evidence="2" id="KW-0812">Transmembrane</keyword>
<feature type="region of interest" description="Disordered" evidence="1">
    <location>
        <begin position="34"/>
        <end position="63"/>
    </location>
</feature>
<dbReference type="InterPro" id="IPR001646">
    <property type="entry name" value="5peptide_repeat"/>
</dbReference>
<dbReference type="PANTHER" id="PTHR14136">
    <property type="entry name" value="BTB_POZ DOMAIN-CONTAINING PROTEIN KCTD9"/>
    <property type="match status" value="1"/>
</dbReference>
<dbReference type="SUPFAM" id="SSF141571">
    <property type="entry name" value="Pentapeptide repeat-like"/>
    <property type="match status" value="1"/>
</dbReference>
<evidence type="ECO:0000313" key="4">
    <source>
        <dbReference type="EMBL" id="CAF3980613.1"/>
    </source>
</evidence>
<dbReference type="EMBL" id="CAJNOG010000092">
    <property type="protein sequence ID" value="CAF0928362.1"/>
    <property type="molecule type" value="Genomic_DNA"/>
</dbReference>
<keyword evidence="2" id="KW-0472">Membrane</keyword>
<reference evidence="4" key="1">
    <citation type="submission" date="2021-02" db="EMBL/GenBank/DDBJ databases">
        <authorList>
            <person name="Nowell W R."/>
        </authorList>
    </citation>
    <scope>NUCLEOTIDE SEQUENCE</scope>
</reference>
<dbReference type="AlphaFoldDB" id="A0A819MKR5"/>
<sequence>METHRHNSLVHKQIKEIRLEEIVTMNISAIYSNDNRELTSPMEKKEKQQSKQHEYRRRRQRPQQFMDYGHTRFEWIQLIATLTVPIAIAIFTILDSVQQMNQSKNQFNVQLRIAAENRETDLHIASENRQKDLDIASENRWKDYKIAEETRVKDREVADDEQKHSMLIDHQTFLSKLILKEGVHLNNTNYEAARFVARFKTLIAFRQLDPKRKTLLFKSLYVGKLAGRLDEDMAIDLSSADLSNIDFASPRDHIALTPPSSHPYYSVNFSDTNLKNASFNSVSFFNVSFVEAMMDDVIMLSTLTALISFRGASLLRAKFLYSHYININFATAKLDGSFFEHFECDQCSFNVSSLIGIRIQNSKFVNSTFTDTKMDHSFITESEFSNNVNMRNVSLTNSKIHNCTFIGVDMRRCEMHGSSLLNSKFIKVNFDECKGLTIEQLKQADIVSESILPNGTVYSSN</sequence>
<evidence type="ECO:0000313" key="5">
    <source>
        <dbReference type="Proteomes" id="UP000663844"/>
    </source>
</evidence>
<organism evidence="4 5">
    <name type="scientific">Adineta steineri</name>
    <dbReference type="NCBI Taxonomy" id="433720"/>
    <lineage>
        <taxon>Eukaryota</taxon>
        <taxon>Metazoa</taxon>
        <taxon>Spiralia</taxon>
        <taxon>Gnathifera</taxon>
        <taxon>Rotifera</taxon>
        <taxon>Eurotatoria</taxon>
        <taxon>Bdelloidea</taxon>
        <taxon>Adinetida</taxon>
        <taxon>Adinetidae</taxon>
        <taxon>Adineta</taxon>
    </lineage>
</organism>
<evidence type="ECO:0000256" key="2">
    <source>
        <dbReference type="SAM" id="Phobius"/>
    </source>
</evidence>
<protein>
    <recommendedName>
        <fullName evidence="6">Pentapeptide repeat-containing protein</fullName>
    </recommendedName>
</protein>
<gene>
    <name evidence="3" type="ORF">JYZ213_LOCUS12021</name>
    <name evidence="4" type="ORF">OXD698_LOCUS28364</name>
</gene>
<evidence type="ECO:0000256" key="1">
    <source>
        <dbReference type="SAM" id="MobiDB-lite"/>
    </source>
</evidence>
<evidence type="ECO:0008006" key="6">
    <source>
        <dbReference type="Google" id="ProtNLM"/>
    </source>
</evidence>
<feature type="transmembrane region" description="Helical" evidence="2">
    <location>
        <begin position="75"/>
        <end position="94"/>
    </location>
</feature>
<dbReference type="EMBL" id="CAJOAZ010003049">
    <property type="protein sequence ID" value="CAF3980613.1"/>
    <property type="molecule type" value="Genomic_DNA"/>
</dbReference>
<dbReference type="Proteomes" id="UP000663845">
    <property type="component" value="Unassembled WGS sequence"/>
</dbReference>
<comment type="caution">
    <text evidence="4">The sequence shown here is derived from an EMBL/GenBank/DDBJ whole genome shotgun (WGS) entry which is preliminary data.</text>
</comment>
<dbReference type="PANTHER" id="PTHR14136:SF17">
    <property type="entry name" value="BTB_POZ DOMAIN-CONTAINING PROTEIN KCTD9"/>
    <property type="match status" value="1"/>
</dbReference>
<feature type="compositionally biased region" description="Basic and acidic residues" evidence="1">
    <location>
        <begin position="34"/>
        <end position="53"/>
    </location>
</feature>